<dbReference type="RefSeq" id="WP_324695075.1">
    <property type="nucleotide sequence ID" value="NZ_JAYMYJ010000105.1"/>
</dbReference>
<dbReference type="InterPro" id="IPR050570">
    <property type="entry name" value="Cell_wall_metabolism_enzyme"/>
</dbReference>
<accession>A0ABU6CXA8</accession>
<dbReference type="Pfam" id="PF01551">
    <property type="entry name" value="Peptidase_M23"/>
    <property type="match status" value="1"/>
</dbReference>
<proteinExistence type="predicted"/>
<dbReference type="SUPFAM" id="SSF51261">
    <property type="entry name" value="Duplicated hybrid motif"/>
    <property type="match status" value="1"/>
</dbReference>
<name>A0ABU6CXA8_9GAMM</name>
<dbReference type="CDD" id="cd12797">
    <property type="entry name" value="M23_peptidase"/>
    <property type="match status" value="1"/>
</dbReference>
<sequence length="296" mass="32469">MEGLYVPHSTRTYVMLHHLFQYQLARSIKMKKWLLFSIVLYSANLAAFPRANSVPGGIAQIPVSPLSGSPPIVQYEGVRVTVAPVDNQWMALVGIPLDATAGTQALYLQNGETINFQIQPKQYRTQQISIKDKNKVNPDEESSQRIIQEQAIQKQIRTHFTEEPPALDFIRPAPGHDTGRFGLRRIINNQPRSPHSGMDIAAAKGTPVKAAAAGQVLYTGDFFFSGNTIYVDHGSGIISMYAHLSEIDVQPGDVVQQGEVIGKVGSTGRATGPHLHWSVYLNGEAVDPALFLSSKK</sequence>
<dbReference type="InterPro" id="IPR011055">
    <property type="entry name" value="Dup_hybrid_motif"/>
</dbReference>
<dbReference type="InterPro" id="IPR040487">
    <property type="entry name" value="Peptidase_M23_N"/>
</dbReference>
<dbReference type="Gene3D" id="2.70.70.10">
    <property type="entry name" value="Glucose Permease (Domain IIA)"/>
    <property type="match status" value="1"/>
</dbReference>
<protein>
    <submittedName>
        <fullName evidence="3">Peptidoglycan DD-metalloendopeptidase family protein</fullName>
    </submittedName>
</protein>
<dbReference type="Gene3D" id="2.60.40.1590">
    <property type="entry name" value="Peptidoglycan hydrolase domains"/>
    <property type="match status" value="1"/>
</dbReference>
<reference evidence="3 4" key="2">
    <citation type="submission" date="2024-01" db="EMBL/GenBank/DDBJ databases">
        <authorList>
            <person name="Xie X."/>
        </authorList>
    </citation>
    <scope>NUCLEOTIDE SEQUENCE [LARGE SCALE GENOMIC DNA]</scope>
    <source>
        <strain evidence="3">SCUT-1</strain>
    </source>
</reference>
<keyword evidence="4" id="KW-1185">Reference proteome</keyword>
<comment type="caution">
    <text evidence="3">The sequence shown here is derived from an EMBL/GenBank/DDBJ whole genome shotgun (WGS) entry which is preliminary data.</text>
</comment>
<dbReference type="PANTHER" id="PTHR21666">
    <property type="entry name" value="PEPTIDASE-RELATED"/>
    <property type="match status" value="1"/>
</dbReference>
<gene>
    <name evidence="3" type="ORF">VSS37_10755</name>
</gene>
<feature type="domain" description="Peptidase family M23 N-terminal" evidence="2">
    <location>
        <begin position="52"/>
        <end position="121"/>
    </location>
</feature>
<dbReference type="InterPro" id="IPR016047">
    <property type="entry name" value="M23ase_b-sheet_dom"/>
</dbReference>
<evidence type="ECO:0000259" key="1">
    <source>
        <dbReference type="Pfam" id="PF01551"/>
    </source>
</evidence>
<evidence type="ECO:0000259" key="2">
    <source>
        <dbReference type="Pfam" id="PF18421"/>
    </source>
</evidence>
<dbReference type="EMBL" id="JAYMYJ010000105">
    <property type="protein sequence ID" value="MEB4591460.1"/>
    <property type="molecule type" value="Genomic_DNA"/>
</dbReference>
<dbReference type="PANTHER" id="PTHR21666:SF285">
    <property type="entry name" value="M23 FAMILY METALLOPEPTIDASE"/>
    <property type="match status" value="1"/>
</dbReference>
<evidence type="ECO:0000313" key="3">
    <source>
        <dbReference type="EMBL" id="MEB4591460.1"/>
    </source>
</evidence>
<organism evidence="3 4">
    <name type="scientific">Candidatus Thiothrix phosphatis</name>
    <dbReference type="NCBI Taxonomy" id="3112415"/>
    <lineage>
        <taxon>Bacteria</taxon>
        <taxon>Pseudomonadati</taxon>
        <taxon>Pseudomonadota</taxon>
        <taxon>Gammaproteobacteria</taxon>
        <taxon>Thiotrichales</taxon>
        <taxon>Thiotrichaceae</taxon>
        <taxon>Thiothrix</taxon>
    </lineage>
</organism>
<feature type="domain" description="M23ase beta-sheet core" evidence="1">
    <location>
        <begin position="194"/>
        <end position="288"/>
    </location>
</feature>
<dbReference type="Pfam" id="PF18421">
    <property type="entry name" value="Peptidase_M23_N"/>
    <property type="match status" value="1"/>
</dbReference>
<reference evidence="4" key="1">
    <citation type="submission" date="2023-07" db="EMBL/GenBank/DDBJ databases">
        <title>The carbon used by Thiothrix.</title>
        <authorList>
            <person name="Chen L."/>
        </authorList>
    </citation>
    <scope>NUCLEOTIDE SEQUENCE [LARGE SCALE GENOMIC DNA]</scope>
</reference>
<dbReference type="Proteomes" id="UP001308005">
    <property type="component" value="Unassembled WGS sequence"/>
</dbReference>
<evidence type="ECO:0000313" key="4">
    <source>
        <dbReference type="Proteomes" id="UP001308005"/>
    </source>
</evidence>